<comment type="caution">
    <text evidence="2">The sequence shown here is derived from an EMBL/GenBank/DDBJ whole genome shotgun (WGS) entry which is preliminary data.</text>
</comment>
<dbReference type="EMBL" id="BPRB01000062">
    <property type="protein sequence ID" value="GJE59099.1"/>
    <property type="molecule type" value="Genomic_DNA"/>
</dbReference>
<organism evidence="2 3">
    <name type="scientific">Methylobacterium trifolii</name>
    <dbReference type="NCBI Taxonomy" id="1003092"/>
    <lineage>
        <taxon>Bacteria</taxon>
        <taxon>Pseudomonadati</taxon>
        <taxon>Pseudomonadota</taxon>
        <taxon>Alphaproteobacteria</taxon>
        <taxon>Hyphomicrobiales</taxon>
        <taxon>Methylobacteriaceae</taxon>
        <taxon>Methylobacterium</taxon>
    </lineage>
</organism>
<gene>
    <name evidence="2" type="ORF">MPOCJGCO_1186</name>
</gene>
<evidence type="ECO:0008006" key="4">
    <source>
        <dbReference type="Google" id="ProtNLM"/>
    </source>
</evidence>
<dbReference type="Proteomes" id="UP001055057">
    <property type="component" value="Unassembled WGS sequence"/>
</dbReference>
<reference evidence="2" key="2">
    <citation type="submission" date="2021-08" db="EMBL/GenBank/DDBJ databases">
        <authorList>
            <person name="Tani A."/>
            <person name="Ola A."/>
            <person name="Ogura Y."/>
            <person name="Katsura K."/>
            <person name="Hayashi T."/>
        </authorList>
    </citation>
    <scope>NUCLEOTIDE SEQUENCE</scope>
    <source>
        <strain evidence="2">DSM 23632</strain>
    </source>
</reference>
<feature type="compositionally biased region" description="Polar residues" evidence="1">
    <location>
        <begin position="237"/>
        <end position="247"/>
    </location>
</feature>
<feature type="region of interest" description="Disordered" evidence="1">
    <location>
        <begin position="173"/>
        <end position="194"/>
    </location>
</feature>
<evidence type="ECO:0000256" key="1">
    <source>
        <dbReference type="SAM" id="MobiDB-lite"/>
    </source>
</evidence>
<accession>A0ABQ4TUY4</accession>
<dbReference type="RefSeq" id="WP_238181690.1">
    <property type="nucleotide sequence ID" value="NZ_BPRB01000062.1"/>
</dbReference>
<dbReference type="SUPFAM" id="SSF47413">
    <property type="entry name" value="lambda repressor-like DNA-binding domains"/>
    <property type="match status" value="1"/>
</dbReference>
<evidence type="ECO:0000313" key="3">
    <source>
        <dbReference type="Proteomes" id="UP001055057"/>
    </source>
</evidence>
<feature type="compositionally biased region" description="Basic residues" evidence="1">
    <location>
        <begin position="173"/>
        <end position="183"/>
    </location>
</feature>
<protein>
    <recommendedName>
        <fullName evidence="4">HTH cro/C1-type domain-containing protein</fullName>
    </recommendedName>
</protein>
<dbReference type="InterPro" id="IPR013321">
    <property type="entry name" value="Arc_rbn_hlx_hlx"/>
</dbReference>
<feature type="region of interest" description="Disordered" evidence="1">
    <location>
        <begin position="211"/>
        <end position="279"/>
    </location>
</feature>
<reference evidence="2" key="1">
    <citation type="journal article" date="2021" name="Front. Microbiol.">
        <title>Comprehensive Comparative Genomics and Phenotyping of Methylobacterium Species.</title>
        <authorList>
            <person name="Alessa O."/>
            <person name="Ogura Y."/>
            <person name="Fujitani Y."/>
            <person name="Takami H."/>
            <person name="Hayashi T."/>
            <person name="Sahin N."/>
            <person name="Tani A."/>
        </authorList>
    </citation>
    <scope>NUCLEOTIDE SEQUENCE</scope>
    <source>
        <strain evidence="2">DSM 23632</strain>
    </source>
</reference>
<proteinExistence type="predicted"/>
<dbReference type="InterPro" id="IPR010982">
    <property type="entry name" value="Lambda_DNA-bd_dom_sf"/>
</dbReference>
<evidence type="ECO:0000313" key="2">
    <source>
        <dbReference type="EMBL" id="GJE59099.1"/>
    </source>
</evidence>
<dbReference type="Gene3D" id="1.10.1220.10">
    <property type="entry name" value="Met repressor-like"/>
    <property type="match status" value="1"/>
</dbReference>
<keyword evidence="3" id="KW-1185">Reference proteome</keyword>
<name>A0ABQ4TUY4_9HYPH</name>
<sequence length="384" mass="43744">MFDMWQRIEREVMSAKVQARATAVAHERKIERRRNPKSNWSHSRQVLKEICALVTYRHRGPCDTDDGEAYLSAALPWLIEKNEGFEAEDLQERITRWVKVVCPLLNSEAIRLCLTEARRRNERRCLWWTAQRLGDLLCLTIKERERLRITRLRPAGMTTRQFTAYQRSRKAWSAKARRAAKGSKPHEQSAAQLKPWDALRISRSRYYQMKKQGALPGQLRDRETHSSQPGTKYLQPDTPQSHTSEQTVPGPARKARPRHRVGAIGPSPGARTRVVSANPPRALPLPEEGIFEHPDLLGDSGDWRQLGALFTSYEGGVLPPDLAQAVREAQRVRLMTQKALADCVGVSRPQLANALRGRFGLGRRAATSLMEWLMRGRVTTRDLG</sequence>